<dbReference type="GO" id="GO:0003743">
    <property type="term" value="F:translation initiation factor activity"/>
    <property type="evidence" value="ECO:0007669"/>
    <property type="project" value="UniProtKB-KW"/>
</dbReference>
<feature type="domain" description="TAFH" evidence="6">
    <location>
        <begin position="116"/>
        <end position="213"/>
    </location>
</feature>
<dbReference type="PANTHER" id="PTHR15138">
    <property type="entry name" value="TRANSCRIPTION INITIATION FACTOR TFIID SUBUNIT 4"/>
    <property type="match status" value="1"/>
</dbReference>
<dbReference type="GO" id="GO:0006367">
    <property type="term" value="P:transcription initiation at RNA polymerase II promoter"/>
    <property type="evidence" value="ECO:0007669"/>
    <property type="project" value="TreeGrafter"/>
</dbReference>
<dbReference type="PANTHER" id="PTHR15138:SF14">
    <property type="entry name" value="TRANSCRIPTION INITIATION FACTOR TFIID SUBUNIT 4"/>
    <property type="match status" value="1"/>
</dbReference>
<organism evidence="7">
    <name type="scientific">Schistocephalus solidus</name>
    <name type="common">Tapeworm</name>
    <dbReference type="NCBI Taxonomy" id="70667"/>
    <lineage>
        <taxon>Eukaryota</taxon>
        <taxon>Metazoa</taxon>
        <taxon>Spiralia</taxon>
        <taxon>Lophotrochozoa</taxon>
        <taxon>Platyhelminthes</taxon>
        <taxon>Cestoda</taxon>
        <taxon>Eucestoda</taxon>
        <taxon>Diphyllobothriidea</taxon>
        <taxon>Diphyllobothriidae</taxon>
        <taxon>Schistocephalus</taxon>
    </lineage>
</organism>
<evidence type="ECO:0000256" key="1">
    <source>
        <dbReference type="ARBA" id="ARBA00004123"/>
    </source>
</evidence>
<dbReference type="Pfam" id="PF07531">
    <property type="entry name" value="TAFH"/>
    <property type="match status" value="1"/>
</dbReference>
<dbReference type="EMBL" id="GEEE01012103">
    <property type="protein sequence ID" value="JAP51122.1"/>
    <property type="molecule type" value="Transcribed_RNA"/>
</dbReference>
<comment type="subcellular location">
    <subcellularLocation>
        <location evidence="1">Nucleus</location>
    </subcellularLocation>
</comment>
<dbReference type="GO" id="GO:0003677">
    <property type="term" value="F:DNA binding"/>
    <property type="evidence" value="ECO:0007669"/>
    <property type="project" value="TreeGrafter"/>
</dbReference>
<dbReference type="InterPro" id="IPR003894">
    <property type="entry name" value="TAFH_NHR1"/>
</dbReference>
<accession>A0A0X3PRS0</accession>
<dbReference type="PROSITE" id="PS51119">
    <property type="entry name" value="TAFH"/>
    <property type="match status" value="1"/>
</dbReference>
<comment type="similarity">
    <text evidence="2">Belongs to the TAF4 family.</text>
</comment>
<dbReference type="InterPro" id="IPR037249">
    <property type="entry name" value="TAFH/NHR1_dom_sf"/>
</dbReference>
<dbReference type="GO" id="GO:0016251">
    <property type="term" value="F:RNA polymerase II general transcription initiation factor activity"/>
    <property type="evidence" value="ECO:0007669"/>
    <property type="project" value="TreeGrafter"/>
</dbReference>
<sequence length="768" mass="82636">IVQDIELITMGDSLRGQPQQLPMASVLPNSPVRFGIRPVDANVPRSTLMTRPPLGNQFYILHNGAVGPMPTPPPNVMQVRSLADRQIVTPQANGLTGIAPRPFSVVQSPLRSSTPTSGASQLAVFMNQLIELSRKSAPVGTQNAIVNLIQQLVDSEIDCDTFCTQLSASLNRDAEPMNIGPFIKDNIALLRRELYSGVCTLPNIRPPSLDAEISQSQQHPSSIPQPVIAGVSTVSNLANSVSTPVMISHTSLPVRPSFTNVSSMESAPSTILPRQAATTFTSHQQQQQHRLPSPAMPISITSQVHPSTATSVVLQANAPTTSMTYSTAAVCVSRAGETPIFTSSTSTLPSTAVGQPLIHTSNIFHPVIRPILPSSYTTRTPHSIAPYRPQLRPIAPTVIVPNTPFPVVPSPHATSTAVATTTPMVQAIRMRPVSIASTAPTQQPTFTRATVFGSVTRPSIVPQSSSSTIATSSTMAATALQSPLNQPFFPVSQLKLHLAQRLNNSQVTISDEAYTCIAHGLENFLRSILTRLSIVMGHKALRLSNDPHLTQTDFARDQMAFLVKLDEHDKNRKSELEREMIFKAAKSRLRNEHPEQQRLRDIARQLANENYEREQRRQANLTALSAIGDPRKSKANLSNPDRSLVTTRISTLGTGGELTGSHISGLPQGSRLSLVNASQLRLLPTNVAASASCLGLANKPGTLSRVGSSGSGLAGRPISGSTGFAPSSSFNLAASLRARKAGLRDLQLVLSKDAKLCRSKTYFKSFWR</sequence>
<evidence type="ECO:0000313" key="7">
    <source>
        <dbReference type="EMBL" id="JAP51122.1"/>
    </source>
</evidence>
<evidence type="ECO:0000256" key="3">
    <source>
        <dbReference type="ARBA" id="ARBA00023015"/>
    </source>
</evidence>
<feature type="non-terminal residue" evidence="7">
    <location>
        <position position="1"/>
    </location>
</feature>
<evidence type="ECO:0000256" key="5">
    <source>
        <dbReference type="ARBA" id="ARBA00023242"/>
    </source>
</evidence>
<keyword evidence="5" id="KW-0539">Nucleus</keyword>
<evidence type="ECO:0000256" key="2">
    <source>
        <dbReference type="ARBA" id="ARBA00006178"/>
    </source>
</evidence>
<dbReference type="Pfam" id="PF05236">
    <property type="entry name" value="TAF4"/>
    <property type="match status" value="1"/>
</dbReference>
<dbReference type="InterPro" id="IPR007900">
    <property type="entry name" value="TAF4_C"/>
</dbReference>
<dbReference type="Gene3D" id="1.20.120.1110">
    <property type="entry name" value="TAFH/NHR1 domain"/>
    <property type="match status" value="1"/>
</dbReference>
<reference evidence="7" key="1">
    <citation type="submission" date="2016-01" db="EMBL/GenBank/DDBJ databases">
        <title>Reference transcriptome for the parasite Schistocephalus solidus: insights into the molecular evolution of parasitism.</title>
        <authorList>
            <person name="Hebert F.O."/>
            <person name="Grambauer S."/>
            <person name="Barber I."/>
            <person name="Landry C.R."/>
            <person name="Aubin-Horth N."/>
        </authorList>
    </citation>
    <scope>NUCLEOTIDE SEQUENCE</scope>
</reference>
<protein>
    <submittedName>
        <fullName evidence="7">Transcription initiation factor TFIID subunit 4B</fullName>
    </submittedName>
</protein>
<evidence type="ECO:0000256" key="4">
    <source>
        <dbReference type="ARBA" id="ARBA00023163"/>
    </source>
</evidence>
<dbReference type="GO" id="GO:0005669">
    <property type="term" value="C:transcription factor TFIID complex"/>
    <property type="evidence" value="ECO:0007669"/>
    <property type="project" value="InterPro"/>
</dbReference>
<dbReference type="SUPFAM" id="SSF158553">
    <property type="entry name" value="TAFH domain-like"/>
    <property type="match status" value="1"/>
</dbReference>
<keyword evidence="7" id="KW-0648">Protein biosynthesis</keyword>
<keyword evidence="7" id="KW-0396">Initiation factor</keyword>
<dbReference type="CDD" id="cd08045">
    <property type="entry name" value="HFD_TAF4"/>
    <property type="match status" value="1"/>
</dbReference>
<keyword evidence="3" id="KW-0805">Transcription regulation</keyword>
<evidence type="ECO:0000259" key="6">
    <source>
        <dbReference type="PROSITE" id="PS51119"/>
    </source>
</evidence>
<dbReference type="AlphaFoldDB" id="A0A0X3PRS0"/>
<keyword evidence="4" id="KW-0804">Transcription</keyword>
<proteinExistence type="inferred from homology"/>
<dbReference type="InterPro" id="IPR045144">
    <property type="entry name" value="TAF4"/>
</dbReference>
<gene>
    <name evidence="7" type="primary">TAF4B</name>
    <name evidence="7" type="ORF">TR157961</name>
</gene>
<name>A0A0X3PRS0_SCHSO</name>